<evidence type="ECO:0000313" key="2">
    <source>
        <dbReference type="EMBL" id="MFB2837182.1"/>
    </source>
</evidence>
<evidence type="ECO:0000313" key="3">
    <source>
        <dbReference type="Proteomes" id="UP001576780"/>
    </source>
</evidence>
<keyword evidence="3" id="KW-1185">Reference proteome</keyword>
<dbReference type="RefSeq" id="WP_413279537.1">
    <property type="nucleotide sequence ID" value="NZ_JBHFNT010000200.1"/>
</dbReference>
<sequence length="397" mass="45538">MADFIDSPIEYCKQCGQSLVPLKMIHVKRPCKECGQSFYIFELGENGQGMRIREGDQPIIPAGVIRLSLDFTQANGKFTREGISWFAQMLFFQDQASTPEELSLTLDKYHDYAISVWESSPLIEELDLNSEAGWIEFGNRLQENQNSPEWWAGWVLKGISQVRENLEKGNLEDAIWAMNILTNSRAMLIFKQVLEKTVWSGYMISNLKNVLKIWQDNKDNSDEEFWQKTFWENSIVLSQVFSFPVILLEDKAYVGGKKIDDKGGNLVDFILANNLSENTVLVEIKTPKTPLLGSLYRGGVHNISSEITGALLQVSNYKDSLIKDYHRLKSESDKSFYAFNPQCLVIAGTWQNEVINQDQKKSFELFRNGLKDVQIITYDELFRKIEILIDLLEGKKI</sequence>
<proteinExistence type="predicted"/>
<comment type="caution">
    <text evidence="2">The sequence shown here is derived from an EMBL/GenBank/DDBJ whole genome shotgun (WGS) entry which is preliminary data.</text>
</comment>
<evidence type="ECO:0000259" key="1">
    <source>
        <dbReference type="Pfam" id="PF14082"/>
    </source>
</evidence>
<dbReference type="InterPro" id="IPR025359">
    <property type="entry name" value="SduA_C"/>
</dbReference>
<dbReference type="EMBL" id="JBHFNT010000200">
    <property type="protein sequence ID" value="MFB2837182.1"/>
    <property type="molecule type" value="Genomic_DNA"/>
</dbReference>
<reference evidence="2 3" key="1">
    <citation type="submission" date="2024-09" db="EMBL/GenBank/DDBJ databases">
        <title>Floridaenema gen nov. (Aerosakkonemataceae, Aerosakkonematales ord. nov., Cyanobacteria) from benthic tropical and subtropical fresh waters, with the description of four new species.</title>
        <authorList>
            <person name="Moretto J.A."/>
            <person name="Berthold D.E."/>
            <person name="Lefler F.W."/>
            <person name="Huang I.-S."/>
            <person name="Laughinghouse H. IV."/>
        </authorList>
    </citation>
    <scope>NUCLEOTIDE SEQUENCE [LARGE SCALE GENOMIC DNA]</scope>
    <source>
        <strain evidence="2 3">BLCC-F167</strain>
    </source>
</reference>
<accession>A0ABV4WQM1</accession>
<organism evidence="2 3">
    <name type="scientific">Floridaenema evergladense BLCC-F167</name>
    <dbReference type="NCBI Taxonomy" id="3153639"/>
    <lineage>
        <taxon>Bacteria</taxon>
        <taxon>Bacillati</taxon>
        <taxon>Cyanobacteriota</taxon>
        <taxon>Cyanophyceae</taxon>
        <taxon>Oscillatoriophycideae</taxon>
        <taxon>Aerosakkonematales</taxon>
        <taxon>Aerosakkonemataceae</taxon>
        <taxon>Floridanema</taxon>
        <taxon>Floridanema evergladense</taxon>
    </lineage>
</organism>
<feature type="domain" description="Shedu protein SduA C-terminal" evidence="1">
    <location>
        <begin position="221"/>
        <end position="381"/>
    </location>
</feature>
<dbReference type="Pfam" id="PF14082">
    <property type="entry name" value="SduA_C"/>
    <property type="match status" value="1"/>
</dbReference>
<name>A0ABV4WQM1_9CYAN</name>
<protein>
    <submittedName>
        <fullName evidence="2">Shedu immune nuclease family protein</fullName>
    </submittedName>
</protein>
<gene>
    <name evidence="2" type="ORF">ACE1CA_21870</name>
</gene>
<dbReference type="Proteomes" id="UP001576780">
    <property type="component" value="Unassembled WGS sequence"/>
</dbReference>